<reference evidence="1 2" key="1">
    <citation type="submission" date="2018-08" db="EMBL/GenBank/DDBJ databases">
        <title>A genome reference for cultivated species of the human gut microbiota.</title>
        <authorList>
            <person name="Zou Y."/>
            <person name="Xue W."/>
            <person name="Luo G."/>
        </authorList>
    </citation>
    <scope>NUCLEOTIDE SEQUENCE [LARGE SCALE GENOMIC DNA]</scope>
    <source>
        <strain evidence="1 2">AF22-12AC</strain>
    </source>
</reference>
<sequence length="101" mass="11599">MARGFLYVYERIYKGETEMQTEFRKIPVNGKRTSVADQKRVRKIISDNAYRIAQECSVLVSYPKMRIEGTAVNLGDANIMLPDCRIISIEELKKIERGGVK</sequence>
<dbReference type="Proteomes" id="UP000266172">
    <property type="component" value="Unassembled WGS sequence"/>
</dbReference>
<proteinExistence type="predicted"/>
<evidence type="ECO:0000313" key="2">
    <source>
        <dbReference type="Proteomes" id="UP000266172"/>
    </source>
</evidence>
<accession>A0A395VCU6</accession>
<organism evidence="1 2">
    <name type="scientific">Roseburia hominis</name>
    <dbReference type="NCBI Taxonomy" id="301301"/>
    <lineage>
        <taxon>Bacteria</taxon>
        <taxon>Bacillati</taxon>
        <taxon>Bacillota</taxon>
        <taxon>Clostridia</taxon>
        <taxon>Lachnospirales</taxon>
        <taxon>Lachnospiraceae</taxon>
        <taxon>Roseburia</taxon>
    </lineage>
</organism>
<gene>
    <name evidence="1" type="ORF">DWX93_00685</name>
</gene>
<evidence type="ECO:0000313" key="1">
    <source>
        <dbReference type="EMBL" id="RGS41889.1"/>
    </source>
</evidence>
<comment type="caution">
    <text evidence="1">The sequence shown here is derived from an EMBL/GenBank/DDBJ whole genome shotgun (WGS) entry which is preliminary data.</text>
</comment>
<dbReference type="EMBL" id="QRVL01000001">
    <property type="protein sequence ID" value="RGS41889.1"/>
    <property type="molecule type" value="Genomic_DNA"/>
</dbReference>
<name>A0A395VCU6_9FIRM</name>
<protein>
    <submittedName>
        <fullName evidence="1">Uncharacterized protein</fullName>
    </submittedName>
</protein>
<dbReference type="AlphaFoldDB" id="A0A395VCU6"/>